<proteinExistence type="predicted"/>
<keyword evidence="1" id="KW-0812">Transmembrane</keyword>
<dbReference type="AlphaFoldDB" id="A0AAD9AXK5"/>
<organism evidence="2 3">
    <name type="scientific">Colletotrichum chrysophilum</name>
    <dbReference type="NCBI Taxonomy" id="1836956"/>
    <lineage>
        <taxon>Eukaryota</taxon>
        <taxon>Fungi</taxon>
        <taxon>Dikarya</taxon>
        <taxon>Ascomycota</taxon>
        <taxon>Pezizomycotina</taxon>
        <taxon>Sordariomycetes</taxon>
        <taxon>Hypocreomycetidae</taxon>
        <taxon>Glomerellales</taxon>
        <taxon>Glomerellaceae</taxon>
        <taxon>Colletotrichum</taxon>
        <taxon>Colletotrichum gloeosporioides species complex</taxon>
    </lineage>
</organism>
<comment type="caution">
    <text evidence="2">The sequence shown here is derived from an EMBL/GenBank/DDBJ whole genome shotgun (WGS) entry which is preliminary data.</text>
</comment>
<reference evidence="2" key="1">
    <citation type="submission" date="2023-01" db="EMBL/GenBank/DDBJ databases">
        <title>Colletotrichum chrysophilum M932 genome sequence.</title>
        <authorList>
            <person name="Baroncelli R."/>
        </authorList>
    </citation>
    <scope>NUCLEOTIDE SEQUENCE</scope>
    <source>
        <strain evidence="2">M932</strain>
    </source>
</reference>
<evidence type="ECO:0000256" key="1">
    <source>
        <dbReference type="SAM" id="Phobius"/>
    </source>
</evidence>
<evidence type="ECO:0000313" key="3">
    <source>
        <dbReference type="Proteomes" id="UP001243330"/>
    </source>
</evidence>
<keyword evidence="1" id="KW-0472">Membrane</keyword>
<keyword evidence="3" id="KW-1185">Reference proteome</keyword>
<dbReference type="EMBL" id="JAQOWY010000051">
    <property type="protein sequence ID" value="KAK1853639.1"/>
    <property type="molecule type" value="Genomic_DNA"/>
</dbReference>
<protein>
    <submittedName>
        <fullName evidence="2">Uncharacterized protein</fullName>
    </submittedName>
</protein>
<evidence type="ECO:0000313" key="2">
    <source>
        <dbReference type="EMBL" id="KAK1853639.1"/>
    </source>
</evidence>
<feature type="transmembrane region" description="Helical" evidence="1">
    <location>
        <begin position="53"/>
        <end position="76"/>
    </location>
</feature>
<name>A0AAD9AXK5_9PEZI</name>
<accession>A0AAD9AXK5</accession>
<sequence>MRSEVHMRHVAHVTNDINVRLQLTGDVWIMVTQGVRLFVYQLLGDLEVEVLDVVLAVVFAEFMVHPCLCFAVVVVARRQILVPSTHDTIEAVAPGNFVLILALGDVLGCPI</sequence>
<dbReference type="Proteomes" id="UP001243330">
    <property type="component" value="Unassembled WGS sequence"/>
</dbReference>
<keyword evidence="1" id="KW-1133">Transmembrane helix</keyword>
<gene>
    <name evidence="2" type="ORF">CCHR01_03740</name>
</gene>